<evidence type="ECO:0000313" key="1">
    <source>
        <dbReference type="EMBL" id="CAJ2634018.1"/>
    </source>
</evidence>
<keyword evidence="2" id="KW-1185">Reference proteome</keyword>
<comment type="caution">
    <text evidence="1">The sequence shown here is derived from an EMBL/GenBank/DDBJ whole genome shotgun (WGS) entry which is preliminary data.</text>
</comment>
<organism evidence="1 2">
    <name type="scientific">Trifolium pratense</name>
    <name type="common">Red clover</name>
    <dbReference type="NCBI Taxonomy" id="57577"/>
    <lineage>
        <taxon>Eukaryota</taxon>
        <taxon>Viridiplantae</taxon>
        <taxon>Streptophyta</taxon>
        <taxon>Embryophyta</taxon>
        <taxon>Tracheophyta</taxon>
        <taxon>Spermatophyta</taxon>
        <taxon>Magnoliopsida</taxon>
        <taxon>eudicotyledons</taxon>
        <taxon>Gunneridae</taxon>
        <taxon>Pentapetalae</taxon>
        <taxon>rosids</taxon>
        <taxon>fabids</taxon>
        <taxon>Fabales</taxon>
        <taxon>Fabaceae</taxon>
        <taxon>Papilionoideae</taxon>
        <taxon>50 kb inversion clade</taxon>
        <taxon>NPAAA clade</taxon>
        <taxon>Hologalegina</taxon>
        <taxon>IRL clade</taxon>
        <taxon>Trifolieae</taxon>
        <taxon>Trifolium</taxon>
    </lineage>
</organism>
<sequence length="188" mass="21125">MLVFHFPSISPDCGEPQKTATWKNGTDCCWWHGVISYVTPSLVTWLASTLAVKALQFGRFPSLTHLDLSECNFEGEVPLQISHLSKLKSLHLSWNYKLVWKETTLKKLVLQDTNMSSIRPNSMELMIFNQSSSLVTLNLENTKLSGKLKKSLICLPNIQELDMSGNDNLEGQLPELSCSTSLIILDLE</sequence>
<evidence type="ECO:0000313" key="2">
    <source>
        <dbReference type="Proteomes" id="UP001177021"/>
    </source>
</evidence>
<gene>
    <name evidence="1" type="ORF">MILVUS5_LOCUS5017</name>
</gene>
<protein>
    <submittedName>
        <fullName evidence="1">Uncharacterized protein</fullName>
    </submittedName>
</protein>
<reference evidence="1" key="1">
    <citation type="submission" date="2023-10" db="EMBL/GenBank/DDBJ databases">
        <authorList>
            <person name="Rodriguez Cubillos JULIANA M."/>
            <person name="De Vega J."/>
        </authorList>
    </citation>
    <scope>NUCLEOTIDE SEQUENCE</scope>
</reference>
<name>A0ACB0IQ21_TRIPR</name>
<dbReference type="Proteomes" id="UP001177021">
    <property type="component" value="Unassembled WGS sequence"/>
</dbReference>
<accession>A0ACB0IQ21</accession>
<dbReference type="EMBL" id="CASHSV030000002">
    <property type="protein sequence ID" value="CAJ2634018.1"/>
    <property type="molecule type" value="Genomic_DNA"/>
</dbReference>
<proteinExistence type="predicted"/>